<dbReference type="EMBL" id="KX557272">
    <property type="protein sequence ID" value="AOE43810.1"/>
    <property type="molecule type" value="Genomic_DNA"/>
</dbReference>
<protein>
    <submittedName>
        <fullName evidence="1">Uncharacterized protein</fullName>
    </submittedName>
</protein>
<organism evidence="1 2">
    <name type="scientific">Gordonia phage Bantam</name>
    <dbReference type="NCBI Taxonomy" id="1887641"/>
    <lineage>
        <taxon>Viruses</taxon>
        <taxon>Duplodnaviria</taxon>
        <taxon>Heunggongvirae</taxon>
        <taxon>Uroviricota</taxon>
        <taxon>Caudoviricetes</taxon>
        <taxon>Bantamvirus</taxon>
        <taxon>Bantamvirus bantam</taxon>
    </lineage>
</organism>
<dbReference type="OrthoDB" id="22513at10239"/>
<keyword evidence="2" id="KW-1185">Reference proteome</keyword>
<evidence type="ECO:0000313" key="2">
    <source>
        <dbReference type="Proteomes" id="UP000202170"/>
    </source>
</evidence>
<gene>
    <name evidence="1" type="primary">121</name>
    <name evidence="1" type="ORF">SEA_BANTAM_121</name>
</gene>
<dbReference type="KEGG" id="vg:29080385"/>
<accession>A0A1B3AYI2</accession>
<reference evidence="2" key="1">
    <citation type="submission" date="2016-07" db="EMBL/GenBank/DDBJ databases">
        <authorList>
            <person name="Florea S."/>
            <person name="Webb J.S."/>
            <person name="Jaromczyk J."/>
            <person name="Schardl C.L."/>
        </authorList>
    </citation>
    <scope>NUCLEOTIDE SEQUENCE [LARGE SCALE GENOMIC DNA]</scope>
</reference>
<evidence type="ECO:0000313" key="1">
    <source>
        <dbReference type="EMBL" id="AOE43810.1"/>
    </source>
</evidence>
<name>A0A1B3AYI2_9CAUD</name>
<sequence length="93" mass="10133">MTGPHPNEEGLTPILRLYYDAPIEDPAECGGCRSLGAHSPRCWTQPGALWKRLADRAEDLADTIGPNDHEAANIAYDLAGRFRARCREEGGNG</sequence>
<proteinExistence type="predicted"/>
<dbReference type="GeneID" id="29080385"/>
<dbReference type="RefSeq" id="YP_009287589.1">
    <property type="nucleotide sequence ID" value="NC_031074.1"/>
</dbReference>
<dbReference type="Proteomes" id="UP000202170">
    <property type="component" value="Segment"/>
</dbReference>